<comment type="similarity">
    <text evidence="1">Belongs to the Gfa family.</text>
</comment>
<feature type="domain" description="CENP-V/GFA" evidence="5">
    <location>
        <begin position="24"/>
        <end position="151"/>
    </location>
</feature>
<dbReference type="GO" id="GO:0046872">
    <property type="term" value="F:metal ion binding"/>
    <property type="evidence" value="ECO:0007669"/>
    <property type="project" value="UniProtKB-KW"/>
</dbReference>
<evidence type="ECO:0000313" key="7">
    <source>
        <dbReference type="Proteomes" id="UP000188388"/>
    </source>
</evidence>
<dbReference type="PANTHER" id="PTHR33337:SF40">
    <property type="entry name" value="CENP-V_GFA DOMAIN-CONTAINING PROTEIN-RELATED"/>
    <property type="match status" value="1"/>
</dbReference>
<dbReference type="EMBL" id="FTPD01000056">
    <property type="protein sequence ID" value="SIT58991.1"/>
    <property type="molecule type" value="Genomic_DNA"/>
</dbReference>
<evidence type="ECO:0000313" key="6">
    <source>
        <dbReference type="EMBL" id="SIT58991.1"/>
    </source>
</evidence>
<keyword evidence="7" id="KW-1185">Reference proteome</keyword>
<dbReference type="SUPFAM" id="SSF51316">
    <property type="entry name" value="Mss4-like"/>
    <property type="match status" value="1"/>
</dbReference>
<evidence type="ECO:0000259" key="5">
    <source>
        <dbReference type="PROSITE" id="PS51891"/>
    </source>
</evidence>
<keyword evidence="3" id="KW-0862">Zinc</keyword>
<accession>A0A1R3VGH2</accession>
<evidence type="ECO:0000256" key="1">
    <source>
        <dbReference type="ARBA" id="ARBA00005495"/>
    </source>
</evidence>
<dbReference type="AlphaFoldDB" id="A0A1R3VGH2"/>
<dbReference type="InterPro" id="IPR011057">
    <property type="entry name" value="Mss4-like_sf"/>
</dbReference>
<reference evidence="7" key="1">
    <citation type="submission" date="2017-01" db="EMBL/GenBank/DDBJ databases">
        <authorList>
            <person name="Brunel B."/>
        </authorList>
    </citation>
    <scope>NUCLEOTIDE SEQUENCE [LARGE SCALE GENOMIC DNA]</scope>
</reference>
<dbReference type="Proteomes" id="UP000188388">
    <property type="component" value="Unassembled WGS sequence"/>
</dbReference>
<evidence type="ECO:0000256" key="4">
    <source>
        <dbReference type="ARBA" id="ARBA00023239"/>
    </source>
</evidence>
<keyword evidence="2" id="KW-0479">Metal-binding</keyword>
<dbReference type="STRING" id="1631249.BQ8794_60300"/>
<organism evidence="6 7">
    <name type="scientific">Mesorhizobium prunaredense</name>
    <dbReference type="NCBI Taxonomy" id="1631249"/>
    <lineage>
        <taxon>Bacteria</taxon>
        <taxon>Pseudomonadati</taxon>
        <taxon>Pseudomonadota</taxon>
        <taxon>Alphaproteobacteria</taxon>
        <taxon>Hyphomicrobiales</taxon>
        <taxon>Phyllobacteriaceae</taxon>
        <taxon>Mesorhizobium</taxon>
    </lineage>
</organism>
<dbReference type="Gene3D" id="3.90.1590.10">
    <property type="entry name" value="glutathione-dependent formaldehyde- activating enzyme (gfa)"/>
    <property type="match status" value="1"/>
</dbReference>
<evidence type="ECO:0000256" key="2">
    <source>
        <dbReference type="ARBA" id="ARBA00022723"/>
    </source>
</evidence>
<protein>
    <recommendedName>
        <fullName evidence="5">CENP-V/GFA domain-containing protein</fullName>
    </recommendedName>
</protein>
<keyword evidence="4" id="KW-0456">Lyase</keyword>
<dbReference type="Pfam" id="PF04828">
    <property type="entry name" value="GFA"/>
    <property type="match status" value="1"/>
</dbReference>
<dbReference type="PROSITE" id="PS51891">
    <property type="entry name" value="CENP_V_GFA"/>
    <property type="match status" value="1"/>
</dbReference>
<sequence length="168" mass="18523">MIGIPFSNETEEHQHMTTDPSLPLHGSCECGACSFEVHTSPKARFRCHCLICQAFNGKPFADVVAVRAKGVVLKNAGNISFKKYRPPPNFNRGVCRTCGKPVVEVAGFGPFKVMFIPTSNFEPGARLPPVRMDIFYHRRVLDMPGSLPKYSGYYPSLLAVGKMIMSGL</sequence>
<gene>
    <name evidence="6" type="ORF">BQ8794_60300</name>
</gene>
<evidence type="ECO:0000256" key="3">
    <source>
        <dbReference type="ARBA" id="ARBA00022833"/>
    </source>
</evidence>
<dbReference type="InterPro" id="IPR006913">
    <property type="entry name" value="CENP-V/GFA"/>
</dbReference>
<name>A0A1R3VGH2_9HYPH</name>
<proteinExistence type="inferred from homology"/>
<dbReference type="PANTHER" id="PTHR33337">
    <property type="entry name" value="GFA DOMAIN-CONTAINING PROTEIN"/>
    <property type="match status" value="1"/>
</dbReference>
<dbReference type="GO" id="GO:0016846">
    <property type="term" value="F:carbon-sulfur lyase activity"/>
    <property type="evidence" value="ECO:0007669"/>
    <property type="project" value="InterPro"/>
</dbReference>